<protein>
    <submittedName>
        <fullName evidence="1">Uncharacterized protein</fullName>
    </submittedName>
</protein>
<organism evidence="1 2">
    <name type="scientific">Aspergillus granulosus</name>
    <dbReference type="NCBI Taxonomy" id="176169"/>
    <lineage>
        <taxon>Eukaryota</taxon>
        <taxon>Fungi</taxon>
        <taxon>Dikarya</taxon>
        <taxon>Ascomycota</taxon>
        <taxon>Pezizomycotina</taxon>
        <taxon>Eurotiomycetes</taxon>
        <taxon>Eurotiomycetidae</taxon>
        <taxon>Eurotiales</taxon>
        <taxon>Aspergillaceae</taxon>
        <taxon>Aspergillus</taxon>
        <taxon>Aspergillus subgen. Nidulantes</taxon>
    </lineage>
</organism>
<evidence type="ECO:0000313" key="2">
    <source>
        <dbReference type="Proteomes" id="UP001610334"/>
    </source>
</evidence>
<gene>
    <name evidence="1" type="ORF">BJX63DRAFT_433417</name>
</gene>
<comment type="caution">
    <text evidence="1">The sequence shown here is derived from an EMBL/GenBank/DDBJ whole genome shotgun (WGS) entry which is preliminary data.</text>
</comment>
<proteinExistence type="predicted"/>
<accession>A0ABR4H800</accession>
<sequence length="177" mass="20161">MSHVHERHMRIHHLIPETLISLVPPMESKTGRWMLPYSPNQSYDTWPLPSMTLAGQSPQRATRNTVEENHFSCRIPVRQILGRLERAFELEVAVDTTVENDSRGHGVFSVLWDYYDTAIAAFLNGFMDCRDIINSRITAEAGVHNGPRLAMRWGPETVKDAAPSRLVRPGSESRRLE</sequence>
<dbReference type="EMBL" id="JBFXLT010000058">
    <property type="protein sequence ID" value="KAL2811409.1"/>
    <property type="molecule type" value="Genomic_DNA"/>
</dbReference>
<evidence type="ECO:0000313" key="1">
    <source>
        <dbReference type="EMBL" id="KAL2811409.1"/>
    </source>
</evidence>
<dbReference type="Proteomes" id="UP001610334">
    <property type="component" value="Unassembled WGS sequence"/>
</dbReference>
<keyword evidence="2" id="KW-1185">Reference proteome</keyword>
<reference evidence="1 2" key="1">
    <citation type="submission" date="2024-07" db="EMBL/GenBank/DDBJ databases">
        <title>Section-level genome sequencing and comparative genomics of Aspergillus sections Usti and Cavernicolus.</title>
        <authorList>
            <consortium name="Lawrence Berkeley National Laboratory"/>
            <person name="Nybo J.L."/>
            <person name="Vesth T.C."/>
            <person name="Theobald S."/>
            <person name="Frisvad J.C."/>
            <person name="Larsen T.O."/>
            <person name="Kjaerboelling I."/>
            <person name="Rothschild-Mancinelli K."/>
            <person name="Lyhne E.K."/>
            <person name="Kogle M.E."/>
            <person name="Barry K."/>
            <person name="Clum A."/>
            <person name="Na H."/>
            <person name="Ledsgaard L."/>
            <person name="Lin J."/>
            <person name="Lipzen A."/>
            <person name="Kuo A."/>
            <person name="Riley R."/>
            <person name="Mondo S."/>
            <person name="Labutti K."/>
            <person name="Haridas S."/>
            <person name="Pangalinan J."/>
            <person name="Salamov A.A."/>
            <person name="Simmons B.A."/>
            <person name="Magnuson J.K."/>
            <person name="Chen J."/>
            <person name="Drula E."/>
            <person name="Henrissat B."/>
            <person name="Wiebenga A."/>
            <person name="Lubbers R.J."/>
            <person name="Gomes A.C."/>
            <person name="Makela M.R."/>
            <person name="Stajich J."/>
            <person name="Grigoriev I.V."/>
            <person name="Mortensen U.H."/>
            <person name="De Vries R.P."/>
            <person name="Baker S.E."/>
            <person name="Andersen M.R."/>
        </authorList>
    </citation>
    <scope>NUCLEOTIDE SEQUENCE [LARGE SCALE GENOMIC DNA]</scope>
    <source>
        <strain evidence="1 2">CBS 588.65</strain>
    </source>
</reference>
<name>A0ABR4H800_9EURO</name>